<organism evidence="1 2">
    <name type="scientific">Nonlabens ulvanivorans</name>
    <name type="common">Persicivirga ulvanivorans</name>
    <dbReference type="NCBI Taxonomy" id="906888"/>
    <lineage>
        <taxon>Bacteria</taxon>
        <taxon>Pseudomonadati</taxon>
        <taxon>Bacteroidota</taxon>
        <taxon>Flavobacteriia</taxon>
        <taxon>Flavobacteriales</taxon>
        <taxon>Flavobacteriaceae</taxon>
        <taxon>Nonlabens</taxon>
    </lineage>
</organism>
<reference evidence="1 2" key="1">
    <citation type="journal article" date="2014" name="Genome Announc.">
        <title>Draft Genome Sequences of Marine Flavobacterium Nonlabens Strains NR17, NR24, NR27, NR32, NR33, and Ara13.</title>
        <authorList>
            <person name="Nakanishi M."/>
            <person name="Meirelles P."/>
            <person name="Suzuki R."/>
            <person name="Takatani N."/>
            <person name="Mino S."/>
            <person name="Suda W."/>
            <person name="Oshima K."/>
            <person name="Hattori M."/>
            <person name="Ohkuma M."/>
            <person name="Hosokawa M."/>
            <person name="Miyashita K."/>
            <person name="Thompson F.L."/>
            <person name="Niwa A."/>
            <person name="Sawabe T."/>
            <person name="Sawabe T."/>
        </authorList>
    </citation>
    <scope>NUCLEOTIDE SEQUENCE [LARGE SCALE GENOMIC DNA]</scope>
    <source>
        <strain evidence="2">JCM19314</strain>
    </source>
</reference>
<protein>
    <submittedName>
        <fullName evidence="1">Uncharacterized protein</fullName>
    </submittedName>
</protein>
<name>A0A090QG46_NONUL</name>
<dbReference type="EMBL" id="BBMM01000009">
    <property type="protein sequence ID" value="GAL01228.1"/>
    <property type="molecule type" value="Genomic_DNA"/>
</dbReference>
<accession>A0A090QG46</accession>
<evidence type="ECO:0000313" key="2">
    <source>
        <dbReference type="Proteomes" id="UP000029226"/>
    </source>
</evidence>
<gene>
    <name evidence="1" type="ORF">JCM19314_672</name>
</gene>
<dbReference type="Proteomes" id="UP000029226">
    <property type="component" value="Unassembled WGS sequence"/>
</dbReference>
<comment type="caution">
    <text evidence="1">The sequence shown here is derived from an EMBL/GenBank/DDBJ whole genome shotgun (WGS) entry which is preliminary data.</text>
</comment>
<sequence length="37" mass="4439">MVSFAFAKASITFIIDHKYLNYRYENILMTIETSFIF</sequence>
<dbReference type="AlphaFoldDB" id="A0A090QG46"/>
<proteinExistence type="predicted"/>
<evidence type="ECO:0000313" key="1">
    <source>
        <dbReference type="EMBL" id="GAL01228.1"/>
    </source>
</evidence>